<keyword evidence="1" id="KW-0472">Membrane</keyword>
<gene>
    <name evidence="2" type="ORF">ECC02_009913</name>
</gene>
<organism evidence="2 3">
    <name type="scientific">Trypanosoma cruzi</name>
    <dbReference type="NCBI Taxonomy" id="5693"/>
    <lineage>
        <taxon>Eukaryota</taxon>
        <taxon>Discoba</taxon>
        <taxon>Euglenozoa</taxon>
        <taxon>Kinetoplastea</taxon>
        <taxon>Metakinetoplastina</taxon>
        <taxon>Trypanosomatida</taxon>
        <taxon>Trypanosomatidae</taxon>
        <taxon>Trypanosoma</taxon>
        <taxon>Schizotrypanum</taxon>
    </lineage>
</organism>
<comment type="caution">
    <text evidence="2">The sequence shown here is derived from an EMBL/GenBank/DDBJ whole genome shotgun (WGS) entry which is preliminary data.</text>
</comment>
<accession>A0A7J6XSJ3</accession>
<keyword evidence="1" id="KW-0812">Transmembrane</keyword>
<evidence type="ECO:0000313" key="2">
    <source>
        <dbReference type="EMBL" id="KAF5217223.1"/>
    </source>
</evidence>
<evidence type="ECO:0008006" key="4">
    <source>
        <dbReference type="Google" id="ProtNLM"/>
    </source>
</evidence>
<dbReference type="AlphaFoldDB" id="A0A7J6XSJ3"/>
<dbReference type="EMBL" id="JABDHM010000146">
    <property type="protein sequence ID" value="KAF5217223.1"/>
    <property type="molecule type" value="Genomic_DNA"/>
</dbReference>
<evidence type="ECO:0000256" key="1">
    <source>
        <dbReference type="SAM" id="Phobius"/>
    </source>
</evidence>
<feature type="transmembrane region" description="Helical" evidence="1">
    <location>
        <begin position="109"/>
        <end position="129"/>
    </location>
</feature>
<reference evidence="2 3" key="1">
    <citation type="journal article" date="2019" name="Genome Biol. Evol.">
        <title>Nanopore Sequencing Significantly Improves Genome Assembly of the Protozoan Parasite Trypanosoma cruzi.</title>
        <authorList>
            <person name="Diaz-Viraque F."/>
            <person name="Pita S."/>
            <person name="Greif G."/>
            <person name="de Souza R.C.M."/>
            <person name="Iraola G."/>
            <person name="Robello C."/>
        </authorList>
    </citation>
    <scope>NUCLEOTIDE SEQUENCE [LARGE SCALE GENOMIC DNA]</scope>
    <source>
        <strain evidence="2 3">Berenice</strain>
    </source>
</reference>
<dbReference type="Proteomes" id="UP000583944">
    <property type="component" value="Unassembled WGS sequence"/>
</dbReference>
<proteinExistence type="predicted"/>
<sequence>MTTNRCIHAAATAPYERYMTTNRSIHAAAAAPYERYMTTNRGIHAAAAHPKHVAFVFQGTTQMCSIVRRSKLTPYVKMGRATTFFLAQWQTSSQCHPGRGFEPRRSLSFFPFFFFGILVSYCFLNFWFAGRCASSAIALIPSVSWCVRLRLRWWPGLHEMECDECGRRPTANELFVVNIGCTSRGPTIHVVCGDLSFSWFLCFCVAVCAASILVCVRTLREGCRHDGRLSPHVHAVEPCVPLLFASPSSICVLVLRQGCVCVCLLPWIGVCVVCGVRRTVHAWLLPSPHVVCPLCVSAAPLVSPVALHVPHCADQLHTTERPHSR</sequence>
<evidence type="ECO:0000313" key="3">
    <source>
        <dbReference type="Proteomes" id="UP000583944"/>
    </source>
</evidence>
<keyword evidence="1" id="KW-1133">Transmembrane helix</keyword>
<feature type="transmembrane region" description="Helical" evidence="1">
    <location>
        <begin position="197"/>
        <end position="219"/>
    </location>
</feature>
<protein>
    <recommendedName>
        <fullName evidence="4">Mucin TcMUC</fullName>
    </recommendedName>
</protein>
<dbReference type="VEuPathDB" id="TriTrypDB:ECC02_009913"/>
<name>A0A7J6XSJ3_TRYCR</name>